<accession>A0A0D0B421</accession>
<reference evidence="3" key="2">
    <citation type="submission" date="2015-01" db="EMBL/GenBank/DDBJ databases">
        <title>Evolutionary Origins and Diversification of the Mycorrhizal Mutualists.</title>
        <authorList>
            <consortium name="DOE Joint Genome Institute"/>
            <consortium name="Mycorrhizal Genomics Consortium"/>
            <person name="Kohler A."/>
            <person name="Kuo A."/>
            <person name="Nagy L.G."/>
            <person name="Floudas D."/>
            <person name="Copeland A."/>
            <person name="Barry K.W."/>
            <person name="Cichocki N."/>
            <person name="Veneault-Fourrey C."/>
            <person name="LaButti K."/>
            <person name="Lindquist E.A."/>
            <person name="Lipzen A."/>
            <person name="Lundell T."/>
            <person name="Morin E."/>
            <person name="Murat C."/>
            <person name="Riley R."/>
            <person name="Ohm R."/>
            <person name="Sun H."/>
            <person name="Tunlid A."/>
            <person name="Henrissat B."/>
            <person name="Grigoriev I.V."/>
            <person name="Hibbett D.S."/>
            <person name="Martin F."/>
        </authorList>
    </citation>
    <scope>NUCLEOTIDE SEQUENCE [LARGE SCALE GENOMIC DNA]</scope>
    <source>
        <strain evidence="3">UH-Slu-Lm8-n1</strain>
    </source>
</reference>
<keyword evidence="3" id="KW-1185">Reference proteome</keyword>
<dbReference type="InParanoid" id="A0A0D0B421"/>
<dbReference type="AlphaFoldDB" id="A0A0D0B421"/>
<reference evidence="2 3" key="1">
    <citation type="submission" date="2014-04" db="EMBL/GenBank/DDBJ databases">
        <authorList>
            <consortium name="DOE Joint Genome Institute"/>
            <person name="Kuo A."/>
            <person name="Ruytinx J."/>
            <person name="Rineau F."/>
            <person name="Colpaert J."/>
            <person name="Kohler A."/>
            <person name="Nagy L.G."/>
            <person name="Floudas D."/>
            <person name="Copeland A."/>
            <person name="Barry K.W."/>
            <person name="Cichocki N."/>
            <person name="Veneault-Fourrey C."/>
            <person name="LaButti K."/>
            <person name="Lindquist E.A."/>
            <person name="Lipzen A."/>
            <person name="Lundell T."/>
            <person name="Morin E."/>
            <person name="Murat C."/>
            <person name="Sun H."/>
            <person name="Tunlid A."/>
            <person name="Henrissat B."/>
            <person name="Grigoriev I.V."/>
            <person name="Hibbett D.S."/>
            <person name="Martin F."/>
            <person name="Nordberg H.P."/>
            <person name="Cantor M.N."/>
            <person name="Hua S.X."/>
        </authorList>
    </citation>
    <scope>NUCLEOTIDE SEQUENCE [LARGE SCALE GENOMIC DNA]</scope>
    <source>
        <strain evidence="2 3">UH-Slu-Lm8-n1</strain>
    </source>
</reference>
<evidence type="ECO:0000313" key="3">
    <source>
        <dbReference type="Proteomes" id="UP000054485"/>
    </source>
</evidence>
<dbReference type="EMBL" id="KN835383">
    <property type="protein sequence ID" value="KIK38608.1"/>
    <property type="molecule type" value="Genomic_DNA"/>
</dbReference>
<evidence type="ECO:0000256" key="1">
    <source>
        <dbReference type="SAM" id="MobiDB-lite"/>
    </source>
</evidence>
<feature type="compositionally biased region" description="Polar residues" evidence="1">
    <location>
        <begin position="31"/>
        <end position="42"/>
    </location>
</feature>
<sequence>MSSIPCLEGLTTFAAIDPKPYVLLAPPAHSPQGSAPTGSLQGSAHHRVQTNNTVRRFSTCQAIRLGTSQKPAVSTSS</sequence>
<evidence type="ECO:0000313" key="2">
    <source>
        <dbReference type="EMBL" id="KIK38608.1"/>
    </source>
</evidence>
<dbReference type="Proteomes" id="UP000054485">
    <property type="component" value="Unassembled WGS sequence"/>
</dbReference>
<name>A0A0D0B421_9AGAM</name>
<protein>
    <submittedName>
        <fullName evidence="2">Uncharacterized protein</fullName>
    </submittedName>
</protein>
<organism evidence="2 3">
    <name type="scientific">Suillus luteus UH-Slu-Lm8-n1</name>
    <dbReference type="NCBI Taxonomy" id="930992"/>
    <lineage>
        <taxon>Eukaryota</taxon>
        <taxon>Fungi</taxon>
        <taxon>Dikarya</taxon>
        <taxon>Basidiomycota</taxon>
        <taxon>Agaricomycotina</taxon>
        <taxon>Agaricomycetes</taxon>
        <taxon>Agaricomycetidae</taxon>
        <taxon>Boletales</taxon>
        <taxon>Suillineae</taxon>
        <taxon>Suillaceae</taxon>
        <taxon>Suillus</taxon>
    </lineage>
</organism>
<feature type="region of interest" description="Disordered" evidence="1">
    <location>
        <begin position="24"/>
        <end position="53"/>
    </location>
</feature>
<dbReference type="HOGENOM" id="CLU_2639737_0_0_1"/>
<proteinExistence type="predicted"/>
<gene>
    <name evidence="2" type="ORF">CY34DRAFT_382936</name>
</gene>